<evidence type="ECO:0000256" key="1">
    <source>
        <dbReference type="SAM" id="MobiDB-lite"/>
    </source>
</evidence>
<comment type="caution">
    <text evidence="2">The sequence shown here is derived from an EMBL/GenBank/DDBJ whole genome shotgun (WGS) entry which is preliminary data.</text>
</comment>
<feature type="compositionally biased region" description="Polar residues" evidence="1">
    <location>
        <begin position="451"/>
        <end position="465"/>
    </location>
</feature>
<feature type="region of interest" description="Disordered" evidence="1">
    <location>
        <begin position="620"/>
        <end position="678"/>
    </location>
</feature>
<feature type="region of interest" description="Disordered" evidence="1">
    <location>
        <begin position="55"/>
        <end position="490"/>
    </location>
</feature>
<feature type="region of interest" description="Disordered" evidence="1">
    <location>
        <begin position="1"/>
        <end position="36"/>
    </location>
</feature>
<feature type="compositionally biased region" description="Polar residues" evidence="1">
    <location>
        <begin position="207"/>
        <end position="216"/>
    </location>
</feature>
<name>A0A4U7ATU7_9PEZI</name>
<feature type="compositionally biased region" description="Low complexity" evidence="1">
    <location>
        <begin position="696"/>
        <end position="717"/>
    </location>
</feature>
<feature type="compositionally biased region" description="Polar residues" evidence="1">
    <location>
        <begin position="562"/>
        <end position="608"/>
    </location>
</feature>
<evidence type="ECO:0000313" key="3">
    <source>
        <dbReference type="Proteomes" id="UP000308133"/>
    </source>
</evidence>
<feature type="compositionally biased region" description="Pro residues" evidence="1">
    <location>
        <begin position="256"/>
        <end position="267"/>
    </location>
</feature>
<dbReference type="AlphaFoldDB" id="A0A4U7ATU7"/>
<feature type="compositionally biased region" description="Polar residues" evidence="1">
    <location>
        <begin position="638"/>
        <end position="648"/>
    </location>
</feature>
<reference evidence="2 3" key="1">
    <citation type="submission" date="2018-02" db="EMBL/GenBank/DDBJ databases">
        <title>Draft genome sequences of Elsinoe sp., causing black scab on jojoba.</title>
        <authorList>
            <person name="Stodart B."/>
            <person name="Jeffress S."/>
            <person name="Ash G."/>
            <person name="Arun Chinnappa K."/>
        </authorList>
    </citation>
    <scope>NUCLEOTIDE SEQUENCE [LARGE SCALE GENOMIC DNA]</scope>
    <source>
        <strain evidence="2 3">Hillstone_2</strain>
    </source>
</reference>
<proteinExistence type="predicted"/>
<accession>A0A4U7ATU7</accession>
<sequence>MASHQSFLSRRLNARQPPFLTTPGPGNIQHIDAAHDSPYSPGVLSAPFSPGLPASPLVATHPGPSSPMAARPYQPQQWANSGPVGGSYMPFNDSSGGPTRLTVDATGMESSLPSPPPPYHSPSPTTARTFLSNPGTPSGPLSPALGLSIDTSGRHSAGNSPLMTSQPQFPPPPGTNRTSNRHSPRNMLSLSRLTSRTNEGETRAPLSIQTNMSQDPPGSRRAHSTGTIGLAGPSTNRNQLMHSPPQAQSSWQLGMPVPPPPPGPPPVGARSQSSSRIPDHPGGLSSHPTRGAAPPTRFEAVPLSPVPPTPSDYVDEAGDHTFGSTAAHSRQRLPSVAPEDRSISLTRRPAHREVSVEGIRDRRSKSRAAREGTLIDLSNQDDESESSGSGSANSRPANLIIRNSNNPRPADTSQRTTQSLPSSASQNTPDRNVPRPRAGMPTPPYTPASHARNTPGSSNRPNNAQPHALRDMDPSTESIRSATPSRNQDEEDAFINASLERFLEFGQQESAAVSDEERLLLFAKFVVDESRIRRDRYSSAFSKVASDLYDVTRDMWRRSNLEPPSTTTSNAMSSRDQSVDSGLESRAQSSAAMHSSAPSESELTPATDTESFCSVLERDQGNANQSPWNDRFKPSLSPIPSMTVSTYQGDEADSRGRTASRWWEASDNGSSGVGDRRLERSKQEIKYMSLHPSVMQQALEQQQTSSTSTPNDSDSTTRASAELPSYPPEKTGWHEELPIAAGPSRSSSFAAGKRPLSSTPSLPPTSPPLDVSRLVTLPPPYPRHYPAVNNNHPHLESPRRLQRSLADLSPLRTLYTAHDAAAAALAASNSTAQQARVRAFRAAVQADIDAGRVSHGMAMEADRRFRAHEGEKSLAFAEAARERFLGEVYAPGKEMLGEKLREAEAVIADITGRLLEGLSGGEASERAQVGGDEEPEVLEQLTLLKWVFEAREGVEREVFELEMRGRREERGVEKLRKVWRGMGRGEREEDERRWVRGVGEAKERWARESKERFEELRKTVERHVTRGVEAQLSAFWDVAPQLAEVVQRVPFPRSFGHGEVEDEERDLAELDDQLKHLPILIPPAELSENMELRRYPARYLYTTLTHARNSTRQFVDAQINLLCLLHEIQTAAMAAEVREVEVQRVVAGEDGEEVGKEMKAAREGEEARLTGELKGKVQEVEAGWDEALGGAVDKARAVVRGFLERCGGWEEGLDE</sequence>
<evidence type="ECO:0000313" key="2">
    <source>
        <dbReference type="EMBL" id="TKX20535.1"/>
    </source>
</evidence>
<feature type="compositionally biased region" description="Polar residues" evidence="1">
    <location>
        <begin position="157"/>
        <end position="167"/>
    </location>
</feature>
<feature type="compositionally biased region" description="Polar residues" evidence="1">
    <location>
        <begin position="186"/>
        <end position="197"/>
    </location>
</feature>
<feature type="compositionally biased region" description="Polar residues" evidence="1">
    <location>
        <begin position="125"/>
        <end position="136"/>
    </location>
</feature>
<feature type="region of interest" description="Disordered" evidence="1">
    <location>
        <begin position="559"/>
        <end position="608"/>
    </location>
</feature>
<feature type="compositionally biased region" description="Polar residues" evidence="1">
    <location>
        <begin position="475"/>
        <end position="486"/>
    </location>
</feature>
<gene>
    <name evidence="2" type="ORF">C1H76_7346</name>
</gene>
<dbReference type="EMBL" id="PTQR01000088">
    <property type="protein sequence ID" value="TKX20535.1"/>
    <property type="molecule type" value="Genomic_DNA"/>
</dbReference>
<feature type="compositionally biased region" description="Polar residues" evidence="1">
    <location>
        <begin position="233"/>
        <end position="252"/>
    </location>
</feature>
<dbReference type="Proteomes" id="UP000308133">
    <property type="component" value="Unassembled WGS sequence"/>
</dbReference>
<protein>
    <submittedName>
        <fullName evidence="2">Uncharacterized protein</fullName>
    </submittedName>
</protein>
<feature type="region of interest" description="Disordered" evidence="1">
    <location>
        <begin position="696"/>
        <end position="771"/>
    </location>
</feature>
<feature type="compositionally biased region" description="Basic and acidic residues" evidence="1">
    <location>
        <begin position="351"/>
        <end position="361"/>
    </location>
</feature>
<feature type="compositionally biased region" description="Polar residues" evidence="1">
    <location>
        <begin position="401"/>
        <end position="430"/>
    </location>
</feature>
<organism evidence="2 3">
    <name type="scientific">Elsinoe australis</name>
    <dbReference type="NCBI Taxonomy" id="40998"/>
    <lineage>
        <taxon>Eukaryota</taxon>
        <taxon>Fungi</taxon>
        <taxon>Dikarya</taxon>
        <taxon>Ascomycota</taxon>
        <taxon>Pezizomycotina</taxon>
        <taxon>Dothideomycetes</taxon>
        <taxon>Dothideomycetidae</taxon>
        <taxon>Myriangiales</taxon>
        <taxon>Elsinoaceae</taxon>
        <taxon>Elsinoe</taxon>
    </lineage>
</organism>